<dbReference type="SUPFAM" id="SSF53649">
    <property type="entry name" value="Alkaline phosphatase-like"/>
    <property type="match status" value="1"/>
</dbReference>
<organism evidence="3 4">
    <name type="scientific">Vagococcus intermedius</name>
    <dbReference type="NCBI Taxonomy" id="2991418"/>
    <lineage>
        <taxon>Bacteria</taxon>
        <taxon>Bacillati</taxon>
        <taxon>Bacillota</taxon>
        <taxon>Bacilli</taxon>
        <taxon>Lactobacillales</taxon>
        <taxon>Enterococcaceae</taxon>
        <taxon>Vagococcus</taxon>
    </lineage>
</organism>
<name>A0AAF0I6A8_9ENTE</name>
<keyword evidence="1" id="KW-1133">Transmembrane helix</keyword>
<dbReference type="CDD" id="cd16015">
    <property type="entry name" value="LTA_synthase"/>
    <property type="match status" value="1"/>
</dbReference>
<dbReference type="Proteomes" id="UP001179647">
    <property type="component" value="Chromosome"/>
</dbReference>
<keyword evidence="1" id="KW-0472">Membrane</keyword>
<proteinExistence type="predicted"/>
<dbReference type="RefSeq" id="WP_275468371.1">
    <property type="nucleotide sequence ID" value="NZ_CP110232.1"/>
</dbReference>
<dbReference type="Pfam" id="PF00884">
    <property type="entry name" value="Sulfatase"/>
    <property type="match status" value="1"/>
</dbReference>
<accession>A0AAF0I6A8</accession>
<feature type="transmembrane region" description="Helical" evidence="1">
    <location>
        <begin position="12"/>
        <end position="33"/>
    </location>
</feature>
<feature type="transmembrane region" description="Helical" evidence="1">
    <location>
        <begin position="79"/>
        <end position="97"/>
    </location>
</feature>
<dbReference type="InterPro" id="IPR000917">
    <property type="entry name" value="Sulfatase_N"/>
</dbReference>
<evidence type="ECO:0000259" key="2">
    <source>
        <dbReference type="Pfam" id="PF00884"/>
    </source>
</evidence>
<feature type="domain" description="Sulfatase N-terminal" evidence="2">
    <location>
        <begin position="237"/>
        <end position="513"/>
    </location>
</feature>
<reference evidence="3" key="1">
    <citation type="submission" date="2022-10" db="EMBL/GenBank/DDBJ databases">
        <title>Vagococcus sp. isolated from poultry meat.</title>
        <authorList>
            <person name="Johansson P."/>
            <person name="Bjorkroth J."/>
        </authorList>
    </citation>
    <scope>NUCLEOTIDE SEQUENCE</scope>
    <source>
        <strain evidence="3">STAA11</strain>
    </source>
</reference>
<evidence type="ECO:0000313" key="4">
    <source>
        <dbReference type="Proteomes" id="UP001179647"/>
    </source>
</evidence>
<gene>
    <name evidence="3" type="ORF">OL234_06155</name>
</gene>
<feature type="transmembrane region" description="Helical" evidence="1">
    <location>
        <begin position="153"/>
        <end position="171"/>
    </location>
</feature>
<evidence type="ECO:0000256" key="1">
    <source>
        <dbReference type="SAM" id="Phobius"/>
    </source>
</evidence>
<keyword evidence="4" id="KW-1185">Reference proteome</keyword>
<protein>
    <submittedName>
        <fullName evidence="3">LTA synthase family protein</fullName>
    </submittedName>
</protein>
<dbReference type="AlphaFoldDB" id="A0AAF0I6A8"/>
<dbReference type="InterPro" id="IPR017850">
    <property type="entry name" value="Alkaline_phosphatase_core_sf"/>
</dbReference>
<feature type="transmembrane region" description="Helical" evidence="1">
    <location>
        <begin position="117"/>
        <end position="141"/>
    </location>
</feature>
<sequence length="587" mass="67202">MNSKQKKILKQLSIFLLYMIITLAISYKLTLLIETSVYSPEELVGINSSLGKNYLFYIFPGMAFIYLILAITGRFISSLLIGGSALFLLGYVNKTYVTERNEIISFSQITELKNISLLIQYLDIKLLIGFVLAIILAIIIFRKDFKFSYHYRVVSLIIAVVFFQMFNLKAYPLERVGWVHNPLKNIKSTGVIVNLLNTNMEVQEKVENYSKKNTKEIVSKYSVDAYNRDKEPHEKDNTVIILSESLIETTPFDKEDKLLPTIHSLAGLNGGKMRSTSIGGGTANIEFSVRTGISLDLLVDNTITPYHDFYVKKGLKNITADTNYTTKKIIHPYTLNLYNRKTVYENYQQTLNEDFVKIEPLRSNQPDYMLRISDEKFYNEIISELQETKEPQSIVSLSMQNHSPYSYKDSMNLTIDPIKVDVDEGIQKQFNLYQQLISDTDVATKKFIDKVSEMDTKVNTNILFFGDHGPSFSDKILTGDQSYETPYFIFSNGKKVNDSVLNTSPDFLFTKLLVSLNKKITPYQLLQKKLMEANISSINSHSVFKEGISTPIDNLSKKEQELVNDYIVINYDMVTGEQYSKGMFKLE</sequence>
<dbReference type="Gene3D" id="3.40.720.10">
    <property type="entry name" value="Alkaline Phosphatase, subunit A"/>
    <property type="match status" value="1"/>
</dbReference>
<keyword evidence="1" id="KW-0812">Transmembrane</keyword>
<evidence type="ECO:0000313" key="3">
    <source>
        <dbReference type="EMBL" id="WEG72570.1"/>
    </source>
</evidence>
<feature type="transmembrane region" description="Helical" evidence="1">
    <location>
        <begin position="53"/>
        <end position="72"/>
    </location>
</feature>
<dbReference type="KEGG" id="vie:OL234_06155"/>
<dbReference type="EMBL" id="CP110232">
    <property type="protein sequence ID" value="WEG72570.1"/>
    <property type="molecule type" value="Genomic_DNA"/>
</dbReference>